<accession>A0ABQ7B5W6</accession>
<reference evidence="2 3" key="1">
    <citation type="journal article" date="2020" name="BMC Genomics">
        <title>Intraspecific diversification of the crop wild relative Brassica cretica Lam. using demographic model selection.</title>
        <authorList>
            <person name="Kioukis A."/>
            <person name="Michalopoulou V.A."/>
            <person name="Briers L."/>
            <person name="Pirintsos S."/>
            <person name="Studholme D.J."/>
            <person name="Pavlidis P."/>
            <person name="Sarris P.F."/>
        </authorList>
    </citation>
    <scope>NUCLEOTIDE SEQUENCE [LARGE SCALE GENOMIC DNA]</scope>
    <source>
        <strain evidence="3">cv. PFS-1207/04</strain>
    </source>
</reference>
<organism evidence="2 3">
    <name type="scientific">Brassica cretica</name>
    <name type="common">Mustard</name>
    <dbReference type="NCBI Taxonomy" id="69181"/>
    <lineage>
        <taxon>Eukaryota</taxon>
        <taxon>Viridiplantae</taxon>
        <taxon>Streptophyta</taxon>
        <taxon>Embryophyta</taxon>
        <taxon>Tracheophyta</taxon>
        <taxon>Spermatophyta</taxon>
        <taxon>Magnoliopsida</taxon>
        <taxon>eudicotyledons</taxon>
        <taxon>Gunneridae</taxon>
        <taxon>Pentapetalae</taxon>
        <taxon>rosids</taxon>
        <taxon>malvids</taxon>
        <taxon>Brassicales</taxon>
        <taxon>Brassicaceae</taxon>
        <taxon>Brassiceae</taxon>
        <taxon>Brassica</taxon>
    </lineage>
</organism>
<keyword evidence="3" id="KW-1185">Reference proteome</keyword>
<comment type="caution">
    <text evidence="2">The sequence shown here is derived from an EMBL/GenBank/DDBJ whole genome shotgun (WGS) entry which is preliminary data.</text>
</comment>
<proteinExistence type="predicted"/>
<evidence type="ECO:0000256" key="1">
    <source>
        <dbReference type="SAM" id="MobiDB-lite"/>
    </source>
</evidence>
<protein>
    <submittedName>
        <fullName evidence="2">Uncharacterized protein</fullName>
    </submittedName>
</protein>
<evidence type="ECO:0000313" key="3">
    <source>
        <dbReference type="Proteomes" id="UP000266723"/>
    </source>
</evidence>
<sequence>MRSLRESDDDSVENKKKDVDEVESAGKEKADGEKEKMRSLRESDDDSVENKKKDVDEVESAGKEKADGEVLVVVVIKSQQDPNASMLLA</sequence>
<name>A0ABQ7B5W6_BRACR</name>
<dbReference type="EMBL" id="QGKV02001507">
    <property type="protein sequence ID" value="KAF3527543.1"/>
    <property type="molecule type" value="Genomic_DNA"/>
</dbReference>
<evidence type="ECO:0000313" key="2">
    <source>
        <dbReference type="EMBL" id="KAF3527543.1"/>
    </source>
</evidence>
<feature type="region of interest" description="Disordered" evidence="1">
    <location>
        <begin position="1"/>
        <end position="65"/>
    </location>
</feature>
<dbReference type="Proteomes" id="UP000266723">
    <property type="component" value="Unassembled WGS sequence"/>
</dbReference>
<gene>
    <name evidence="2" type="ORF">DY000_02037059</name>
</gene>